<keyword evidence="3" id="KW-1185">Reference proteome</keyword>
<keyword evidence="1" id="KW-1133">Transmembrane helix</keyword>
<reference evidence="2" key="2">
    <citation type="journal article" date="2022" name="Elife">
        <title>Obligate sexual reproduction of a homothallic fungus closely related to the Cryptococcus pathogenic species complex.</title>
        <authorList>
            <person name="Passer A.R."/>
            <person name="Clancey S.A."/>
            <person name="Shea T."/>
            <person name="David-Palma M."/>
            <person name="Averette A.F."/>
            <person name="Boekhout T."/>
            <person name="Porcel B.M."/>
            <person name="Nowrousian M."/>
            <person name="Cuomo C.A."/>
            <person name="Sun S."/>
            <person name="Heitman J."/>
            <person name="Coelho M.A."/>
        </authorList>
    </citation>
    <scope>NUCLEOTIDE SEQUENCE</scope>
    <source>
        <strain evidence="2">CBS 7841</strain>
    </source>
</reference>
<keyword evidence="1" id="KW-0812">Transmembrane</keyword>
<evidence type="ECO:0000313" key="3">
    <source>
        <dbReference type="Proteomes" id="UP000094043"/>
    </source>
</evidence>
<keyword evidence="1" id="KW-0472">Membrane</keyword>
<evidence type="ECO:0000256" key="1">
    <source>
        <dbReference type="SAM" id="Phobius"/>
    </source>
</evidence>
<gene>
    <name evidence="2" type="ORF">L203_101797</name>
</gene>
<dbReference type="InterPro" id="IPR033579">
    <property type="entry name" value="TMEM128"/>
</dbReference>
<accession>A0AAJ8JQQ0</accession>
<feature type="transmembrane region" description="Helical" evidence="1">
    <location>
        <begin position="172"/>
        <end position="195"/>
    </location>
</feature>
<name>A0AAJ8JQQ0_9TREE</name>
<protein>
    <submittedName>
        <fullName evidence="2">Uncharacterized protein</fullName>
    </submittedName>
</protein>
<dbReference type="RefSeq" id="XP_066067329.1">
    <property type="nucleotide sequence ID" value="XM_066211232.1"/>
</dbReference>
<dbReference type="AlphaFoldDB" id="A0AAJ8JQQ0"/>
<proteinExistence type="predicted"/>
<dbReference type="GeneID" id="91086010"/>
<evidence type="ECO:0000313" key="2">
    <source>
        <dbReference type="EMBL" id="WVN86629.1"/>
    </source>
</evidence>
<feature type="transmembrane region" description="Helical" evidence="1">
    <location>
        <begin position="117"/>
        <end position="137"/>
    </location>
</feature>
<dbReference type="EMBL" id="CP143785">
    <property type="protein sequence ID" value="WVN86629.1"/>
    <property type="molecule type" value="Genomic_DNA"/>
</dbReference>
<dbReference type="Proteomes" id="UP000094043">
    <property type="component" value="Chromosome 2"/>
</dbReference>
<dbReference type="Pfam" id="PF20479">
    <property type="entry name" value="TMEM128"/>
    <property type="match status" value="1"/>
</dbReference>
<organism evidence="2 3">
    <name type="scientific">Cryptococcus depauperatus CBS 7841</name>
    <dbReference type="NCBI Taxonomy" id="1295531"/>
    <lineage>
        <taxon>Eukaryota</taxon>
        <taxon>Fungi</taxon>
        <taxon>Dikarya</taxon>
        <taxon>Basidiomycota</taxon>
        <taxon>Agaricomycotina</taxon>
        <taxon>Tremellomycetes</taxon>
        <taxon>Tremellales</taxon>
        <taxon>Cryptococcaceae</taxon>
        <taxon>Cryptococcus</taxon>
    </lineage>
</organism>
<sequence>MSVPNPSQPKRRSSMLSKSPEDVVALIDSQPGRTPVIVKHGKYIITGLIGCWWVDLPNGILRVLQSEDGWIRKMLIAALGLYLATVIMFLYLVLFIPWLRGYIPNYTQWQESARLRIIVPLLTISILGSWTFFVISFSQAGKQTMMESVLDAFKGVGNASLEQMEGRDGMGVLSSMVGATALFIFTLGVLGLIPAPSYAAKRKR</sequence>
<reference evidence="2" key="1">
    <citation type="submission" date="2016-06" db="EMBL/GenBank/DDBJ databases">
        <authorList>
            <person name="Cuomo C."/>
            <person name="Litvintseva A."/>
            <person name="Heitman J."/>
            <person name="Chen Y."/>
            <person name="Sun S."/>
            <person name="Springer D."/>
            <person name="Dromer F."/>
            <person name="Young S."/>
            <person name="Zeng Q."/>
            <person name="Chapman S."/>
            <person name="Gujja S."/>
            <person name="Saif S."/>
            <person name="Birren B."/>
        </authorList>
    </citation>
    <scope>NUCLEOTIDE SEQUENCE</scope>
    <source>
        <strain evidence="2">CBS 7841</strain>
    </source>
</reference>
<reference evidence="2" key="3">
    <citation type="submission" date="2024-01" db="EMBL/GenBank/DDBJ databases">
        <authorList>
            <person name="Coelho M.A."/>
            <person name="David-Palma M."/>
            <person name="Shea T."/>
            <person name="Sun S."/>
            <person name="Cuomo C.A."/>
            <person name="Heitman J."/>
        </authorList>
    </citation>
    <scope>NUCLEOTIDE SEQUENCE</scope>
    <source>
        <strain evidence="2">CBS 7841</strain>
    </source>
</reference>
<dbReference type="KEGG" id="cdep:91086010"/>
<feature type="transmembrane region" description="Helical" evidence="1">
    <location>
        <begin position="74"/>
        <end position="96"/>
    </location>
</feature>